<protein>
    <submittedName>
        <fullName evidence="3">Uncharacterized protein</fullName>
    </submittedName>
</protein>
<accession>S3NKF6</accession>
<evidence type="ECO:0000256" key="1">
    <source>
        <dbReference type="SAM" id="MobiDB-lite"/>
    </source>
</evidence>
<reference evidence="3 4" key="1">
    <citation type="submission" date="2013-06" db="EMBL/GenBank/DDBJ databases">
        <title>The Genome Sequence of Acinetobacter rudis CIP 110305.</title>
        <authorList>
            <consortium name="The Broad Institute Genome Sequencing Platform"/>
            <consortium name="The Broad Institute Genome Sequencing Center for Infectious Disease"/>
            <person name="Cerqueira G."/>
            <person name="Feldgarden M."/>
            <person name="Courvalin P."/>
            <person name="Perichon B."/>
            <person name="Grillot-Courvalin C."/>
            <person name="Clermont D."/>
            <person name="Rocha E."/>
            <person name="Yoon E.-J."/>
            <person name="Nemec A."/>
            <person name="Young S.K."/>
            <person name="Zeng Q."/>
            <person name="Gargeya S."/>
            <person name="Fitzgerald M."/>
            <person name="Abouelleil A."/>
            <person name="Alvarado L."/>
            <person name="Berlin A.M."/>
            <person name="Chapman S.B."/>
            <person name="Dewar J."/>
            <person name="Goldberg J."/>
            <person name="Griggs A."/>
            <person name="Gujja S."/>
            <person name="Hansen M."/>
            <person name="Howarth C."/>
            <person name="Imamovic A."/>
            <person name="Larimer J."/>
            <person name="McCowan C."/>
            <person name="Murphy C."/>
            <person name="Pearson M."/>
            <person name="Priest M."/>
            <person name="Roberts A."/>
            <person name="Saif S."/>
            <person name="Shea T."/>
            <person name="Sykes S."/>
            <person name="Wortman J."/>
            <person name="Nusbaum C."/>
            <person name="Birren B."/>
        </authorList>
    </citation>
    <scope>NUCLEOTIDE SEQUENCE [LARGE SCALE GENOMIC DNA]</scope>
    <source>
        <strain evidence="3 4">CIP 110305</strain>
    </source>
</reference>
<sequence length="65" mass="6412">MKLVKLAFAGIALVVTSQTFAAEPAADVAVPAEAPVTETTTTEAPAPAADQPASDASAAEMPTAE</sequence>
<evidence type="ECO:0000313" key="3">
    <source>
        <dbReference type="EMBL" id="EPF80590.1"/>
    </source>
</evidence>
<keyword evidence="4" id="KW-1185">Reference proteome</keyword>
<feature type="chain" id="PRO_5004512453" evidence="2">
    <location>
        <begin position="22"/>
        <end position="65"/>
    </location>
</feature>
<evidence type="ECO:0000313" key="4">
    <source>
        <dbReference type="Proteomes" id="UP000014568"/>
    </source>
</evidence>
<comment type="caution">
    <text evidence="3">The sequence shown here is derived from an EMBL/GenBank/DDBJ whole genome shotgun (WGS) entry which is preliminary data.</text>
</comment>
<organism evidence="3 4">
    <name type="scientific">Acinetobacter rudis CIP 110305</name>
    <dbReference type="NCBI Taxonomy" id="421052"/>
    <lineage>
        <taxon>Bacteria</taxon>
        <taxon>Pseudomonadati</taxon>
        <taxon>Pseudomonadota</taxon>
        <taxon>Gammaproteobacteria</taxon>
        <taxon>Moraxellales</taxon>
        <taxon>Moraxellaceae</taxon>
        <taxon>Acinetobacter</taxon>
    </lineage>
</organism>
<dbReference type="EMBL" id="ATGI01000003">
    <property type="protein sequence ID" value="EPF80590.1"/>
    <property type="molecule type" value="Genomic_DNA"/>
</dbReference>
<proteinExistence type="predicted"/>
<dbReference type="Proteomes" id="UP000014568">
    <property type="component" value="Unassembled WGS sequence"/>
</dbReference>
<keyword evidence="2" id="KW-0732">Signal</keyword>
<dbReference type="PATRIC" id="fig|421052.3.peg.331"/>
<dbReference type="AlphaFoldDB" id="S3NKF6"/>
<feature type="region of interest" description="Disordered" evidence="1">
    <location>
        <begin position="32"/>
        <end position="65"/>
    </location>
</feature>
<gene>
    <name evidence="3" type="ORF">F945_00331</name>
</gene>
<name>S3NKF6_9GAMM</name>
<evidence type="ECO:0000256" key="2">
    <source>
        <dbReference type="SAM" id="SignalP"/>
    </source>
</evidence>
<dbReference type="RefSeq" id="WP_016654779.1">
    <property type="nucleotide sequence ID" value="NZ_KE340348.1"/>
</dbReference>
<feature type="signal peptide" evidence="2">
    <location>
        <begin position="1"/>
        <end position="21"/>
    </location>
</feature>
<dbReference type="HOGENOM" id="CLU_2839779_0_0_6"/>